<evidence type="ECO:0000256" key="1">
    <source>
        <dbReference type="SAM" id="MobiDB-lite"/>
    </source>
</evidence>
<dbReference type="RefSeq" id="XP_018017919.1">
    <property type="nucleotide sequence ID" value="XM_018162430.2"/>
</dbReference>
<dbReference type="KEGG" id="hazt:108674476"/>
<sequence>MDDFITDAETGLESFTGEVREFLYGVDLVYISLLSSVFFITLIIFDIAYNFAFPGRFEVQKRRRQWRHGGGNRDDGTNWAPAKPDGQGGALVYPYSEGYWRDRSNDLAGVVHNAIETTAKKLSD</sequence>
<keyword evidence="2" id="KW-0812">Transmembrane</keyword>
<evidence type="ECO:0000313" key="4">
    <source>
        <dbReference type="RefSeq" id="XP_018017919.1"/>
    </source>
</evidence>
<name>A0A8B7NVX0_HYAAZ</name>
<keyword evidence="2" id="KW-0472">Membrane</keyword>
<proteinExistence type="predicted"/>
<dbReference type="GeneID" id="108674476"/>
<gene>
    <name evidence="4" type="primary">LOC108674476</name>
</gene>
<organism evidence="3 4">
    <name type="scientific">Hyalella azteca</name>
    <name type="common">Amphipod</name>
    <dbReference type="NCBI Taxonomy" id="294128"/>
    <lineage>
        <taxon>Eukaryota</taxon>
        <taxon>Metazoa</taxon>
        <taxon>Ecdysozoa</taxon>
        <taxon>Arthropoda</taxon>
        <taxon>Crustacea</taxon>
        <taxon>Multicrustacea</taxon>
        <taxon>Malacostraca</taxon>
        <taxon>Eumalacostraca</taxon>
        <taxon>Peracarida</taxon>
        <taxon>Amphipoda</taxon>
        <taxon>Senticaudata</taxon>
        <taxon>Talitrida</taxon>
        <taxon>Talitroidea</taxon>
        <taxon>Hyalellidae</taxon>
        <taxon>Hyalella</taxon>
    </lineage>
</organism>
<keyword evidence="2" id="KW-1133">Transmembrane helix</keyword>
<reference evidence="4" key="1">
    <citation type="submission" date="2025-08" db="UniProtKB">
        <authorList>
            <consortium name="RefSeq"/>
        </authorList>
    </citation>
    <scope>IDENTIFICATION</scope>
    <source>
        <tissue evidence="4">Whole organism</tissue>
    </source>
</reference>
<evidence type="ECO:0000313" key="3">
    <source>
        <dbReference type="Proteomes" id="UP000694843"/>
    </source>
</evidence>
<feature type="transmembrane region" description="Helical" evidence="2">
    <location>
        <begin position="28"/>
        <end position="53"/>
    </location>
</feature>
<evidence type="ECO:0000256" key="2">
    <source>
        <dbReference type="SAM" id="Phobius"/>
    </source>
</evidence>
<dbReference type="AlphaFoldDB" id="A0A8B7NVX0"/>
<accession>A0A8B7NVX0</accession>
<feature type="region of interest" description="Disordered" evidence="1">
    <location>
        <begin position="64"/>
        <end position="85"/>
    </location>
</feature>
<dbReference type="Proteomes" id="UP000694843">
    <property type="component" value="Unplaced"/>
</dbReference>
<protein>
    <submittedName>
        <fullName evidence="4">Uncharacterized protein LOC108674476</fullName>
    </submittedName>
</protein>
<keyword evidence="3" id="KW-1185">Reference proteome</keyword>